<evidence type="ECO:0000259" key="7">
    <source>
        <dbReference type="PROSITE" id="PS50157"/>
    </source>
</evidence>
<dbReference type="SMART" id="SM00338">
    <property type="entry name" value="BRLZ"/>
    <property type="match status" value="1"/>
</dbReference>
<dbReference type="GO" id="GO:0005634">
    <property type="term" value="C:nucleus"/>
    <property type="evidence" value="ECO:0007669"/>
    <property type="project" value="UniProtKB-SubCell"/>
</dbReference>
<gene>
    <name evidence="9" type="ORF">KQX54_008106</name>
</gene>
<dbReference type="InterPro" id="IPR004827">
    <property type="entry name" value="bZIP"/>
</dbReference>
<evidence type="ECO:0000313" key="9">
    <source>
        <dbReference type="EMBL" id="KAH0554164.1"/>
    </source>
</evidence>
<feature type="domain" description="BZIP" evidence="8">
    <location>
        <begin position="312"/>
        <end position="375"/>
    </location>
</feature>
<reference evidence="9 10" key="1">
    <citation type="journal article" date="2021" name="J. Hered.">
        <title>A chromosome-level genome assembly of the parasitoid wasp, Cotesia glomerata (Hymenoptera: Braconidae).</title>
        <authorList>
            <person name="Pinto B.J."/>
            <person name="Weis J.J."/>
            <person name="Gamble T."/>
            <person name="Ode P.J."/>
            <person name="Paul R."/>
            <person name="Zaspel J.M."/>
        </authorList>
    </citation>
    <scope>NUCLEOTIDE SEQUENCE [LARGE SCALE GENOMIC DNA]</scope>
    <source>
        <strain evidence="9">CgM1</strain>
    </source>
</reference>
<keyword evidence="10" id="KW-1185">Reference proteome</keyword>
<keyword evidence="3" id="KW-0804">Transcription</keyword>
<evidence type="ECO:0000259" key="8">
    <source>
        <dbReference type="PROSITE" id="PS50217"/>
    </source>
</evidence>
<dbReference type="SMART" id="SM00355">
    <property type="entry name" value="ZnF_C2H2"/>
    <property type="match status" value="1"/>
</dbReference>
<dbReference type="InterPro" id="IPR036236">
    <property type="entry name" value="Znf_C2H2_sf"/>
</dbReference>
<keyword evidence="4" id="KW-0539">Nucleus</keyword>
<dbReference type="Gene3D" id="1.20.5.170">
    <property type="match status" value="1"/>
</dbReference>
<feature type="coiled-coil region" evidence="6">
    <location>
        <begin position="337"/>
        <end position="371"/>
    </location>
</feature>
<dbReference type="PROSITE" id="PS50217">
    <property type="entry name" value="BZIP"/>
    <property type="match status" value="1"/>
</dbReference>
<evidence type="ECO:0000256" key="5">
    <source>
        <dbReference type="PROSITE-ProRule" id="PRU00042"/>
    </source>
</evidence>
<dbReference type="CDD" id="cd14687">
    <property type="entry name" value="bZIP_ATF2"/>
    <property type="match status" value="1"/>
</dbReference>
<comment type="subcellular location">
    <subcellularLocation>
        <location evidence="1">Nucleus</location>
    </subcellularLocation>
</comment>
<dbReference type="PANTHER" id="PTHR19304">
    <property type="entry name" value="CYCLIC-AMP RESPONSE ELEMENT BINDING PROTEIN"/>
    <property type="match status" value="1"/>
</dbReference>
<organism evidence="9 10">
    <name type="scientific">Cotesia glomerata</name>
    <name type="common">Lepidopteran parasitic wasp</name>
    <name type="synonym">Apanteles glomeratus</name>
    <dbReference type="NCBI Taxonomy" id="32391"/>
    <lineage>
        <taxon>Eukaryota</taxon>
        <taxon>Metazoa</taxon>
        <taxon>Ecdysozoa</taxon>
        <taxon>Arthropoda</taxon>
        <taxon>Hexapoda</taxon>
        <taxon>Insecta</taxon>
        <taxon>Pterygota</taxon>
        <taxon>Neoptera</taxon>
        <taxon>Endopterygota</taxon>
        <taxon>Hymenoptera</taxon>
        <taxon>Apocrita</taxon>
        <taxon>Ichneumonoidea</taxon>
        <taxon>Braconidae</taxon>
        <taxon>Microgastrinae</taxon>
        <taxon>Cotesia</taxon>
    </lineage>
</organism>
<keyword evidence="5" id="KW-0479">Metal-binding</keyword>
<dbReference type="PROSITE" id="PS50157">
    <property type="entry name" value="ZINC_FINGER_C2H2_2"/>
    <property type="match status" value="1"/>
</dbReference>
<evidence type="ECO:0000256" key="4">
    <source>
        <dbReference type="ARBA" id="ARBA00023242"/>
    </source>
</evidence>
<keyword evidence="6" id="KW-0175">Coiled coil</keyword>
<dbReference type="InterPro" id="IPR051027">
    <property type="entry name" value="bZIP_transcription_factors"/>
</dbReference>
<dbReference type="Proteomes" id="UP000826195">
    <property type="component" value="Unassembled WGS sequence"/>
</dbReference>
<evidence type="ECO:0000256" key="2">
    <source>
        <dbReference type="ARBA" id="ARBA00023015"/>
    </source>
</evidence>
<dbReference type="SUPFAM" id="SSF57667">
    <property type="entry name" value="beta-beta-alpha zinc fingers"/>
    <property type="match status" value="1"/>
</dbReference>
<evidence type="ECO:0000313" key="10">
    <source>
        <dbReference type="Proteomes" id="UP000826195"/>
    </source>
</evidence>
<evidence type="ECO:0008006" key="11">
    <source>
        <dbReference type="Google" id="ProtNLM"/>
    </source>
</evidence>
<name>A0AAV7IPI6_COTGL</name>
<dbReference type="InterPro" id="IPR013087">
    <property type="entry name" value="Znf_C2H2_type"/>
</dbReference>
<sequence>MTDTEKPFACSSPGCNMSFVNEDHLVVHKKKHDMILNFGTGGKSNSFIADQTPTPTRFIRNCEEVGLFQDLQNVNPFEETFRRAVEGKIGSLSESEIIINDDTLHTPHVFPHIEDKSSNKIVLHRADDNEVDEILQGKSKDINVEKPNCESLDIVVCKEVKKTSETIVIQEADTSIIQQSPQLPSSTSLSIDGDEVQFLLKTQDGKFMQLSATPMIDSTIPAVNVQSQPTKPQTIVIDTALPLINNELDKSVKKSSPPLLDAKQRLREALIKNGNVTSSEVIKNDKVQNKNTEKKCVIKKKVEVVNENIVDLRRKQDVQARNRASSMRARAKRKQWINQLQQSLDESNKVNAKLQLEIKNLRLEISNLKTVLLAHKDCSVTKEIAKNKVIVDPEVISLPSVRLPEKAAVLPIDITQGIKRETAHQDVACAANKKVKIKRQSIILPKTDDKMVPMVAKVICGPCNNLKVVNLNQIVDEKSVNKPILIVQNGPPKKVQIINSRQVVQVDQSLQLINVASKTTGT</sequence>
<dbReference type="Gene3D" id="3.30.160.60">
    <property type="entry name" value="Classic Zinc Finger"/>
    <property type="match status" value="1"/>
</dbReference>
<protein>
    <recommendedName>
        <fullName evidence="11">Cyclic AMP-dependent transcription factor ATF-2</fullName>
    </recommendedName>
</protein>
<evidence type="ECO:0000256" key="3">
    <source>
        <dbReference type="ARBA" id="ARBA00023163"/>
    </source>
</evidence>
<evidence type="ECO:0000256" key="6">
    <source>
        <dbReference type="SAM" id="Coils"/>
    </source>
</evidence>
<keyword evidence="5" id="KW-0863">Zinc-finger</keyword>
<keyword evidence="2" id="KW-0805">Transcription regulation</keyword>
<dbReference type="GO" id="GO:0008270">
    <property type="term" value="F:zinc ion binding"/>
    <property type="evidence" value="ECO:0007669"/>
    <property type="project" value="UniProtKB-KW"/>
</dbReference>
<dbReference type="EMBL" id="JAHXZJ010001119">
    <property type="protein sequence ID" value="KAH0554164.1"/>
    <property type="molecule type" value="Genomic_DNA"/>
</dbReference>
<dbReference type="SUPFAM" id="SSF57959">
    <property type="entry name" value="Leucine zipper domain"/>
    <property type="match status" value="1"/>
</dbReference>
<dbReference type="GO" id="GO:0003700">
    <property type="term" value="F:DNA-binding transcription factor activity"/>
    <property type="evidence" value="ECO:0007669"/>
    <property type="project" value="InterPro"/>
</dbReference>
<dbReference type="PROSITE" id="PS00028">
    <property type="entry name" value="ZINC_FINGER_C2H2_1"/>
    <property type="match status" value="1"/>
</dbReference>
<evidence type="ECO:0000256" key="1">
    <source>
        <dbReference type="ARBA" id="ARBA00004123"/>
    </source>
</evidence>
<dbReference type="AlphaFoldDB" id="A0AAV7IPI6"/>
<keyword evidence="5" id="KW-0862">Zinc</keyword>
<comment type="caution">
    <text evidence="9">The sequence shown here is derived from an EMBL/GenBank/DDBJ whole genome shotgun (WGS) entry which is preliminary data.</text>
</comment>
<accession>A0AAV7IPI6</accession>
<dbReference type="InterPro" id="IPR046347">
    <property type="entry name" value="bZIP_sf"/>
</dbReference>
<proteinExistence type="predicted"/>
<feature type="domain" description="C2H2-type" evidence="7">
    <location>
        <begin position="8"/>
        <end position="32"/>
    </location>
</feature>